<dbReference type="InterPro" id="IPR013324">
    <property type="entry name" value="RNA_pol_sigma_r3/r4-like"/>
</dbReference>
<dbReference type="InterPro" id="IPR013325">
    <property type="entry name" value="RNA_pol_sigma_r2"/>
</dbReference>
<keyword evidence="5" id="KW-0472">Membrane</keyword>
<feature type="domain" description="RNA polymerase sigma-70 region 2" evidence="6">
    <location>
        <begin position="32"/>
        <end position="90"/>
    </location>
</feature>
<comment type="similarity">
    <text evidence="1">Belongs to the sigma-70 factor family. ECF subfamily.</text>
</comment>
<keyword evidence="9" id="KW-1185">Reference proteome</keyword>
<evidence type="ECO:0000259" key="7">
    <source>
        <dbReference type="Pfam" id="PF08281"/>
    </source>
</evidence>
<evidence type="ECO:0000256" key="3">
    <source>
        <dbReference type="ARBA" id="ARBA00023082"/>
    </source>
</evidence>
<name>A0ABQ3B0V5_9GAMM</name>
<accession>A0ABQ3B0V5</accession>
<keyword evidence="2" id="KW-0805">Transcription regulation</keyword>
<dbReference type="PANTHER" id="PTHR43133">
    <property type="entry name" value="RNA POLYMERASE ECF-TYPE SIGMA FACTO"/>
    <property type="match status" value="1"/>
</dbReference>
<keyword evidence="4" id="KW-0804">Transcription</keyword>
<organism evidence="8 9">
    <name type="scientific">Cellvibrio zantedeschiae</name>
    <dbReference type="NCBI Taxonomy" id="1237077"/>
    <lineage>
        <taxon>Bacteria</taxon>
        <taxon>Pseudomonadati</taxon>
        <taxon>Pseudomonadota</taxon>
        <taxon>Gammaproteobacteria</taxon>
        <taxon>Cellvibrionales</taxon>
        <taxon>Cellvibrionaceae</taxon>
        <taxon>Cellvibrio</taxon>
    </lineage>
</organism>
<dbReference type="InterPro" id="IPR007627">
    <property type="entry name" value="RNA_pol_sigma70_r2"/>
</dbReference>
<dbReference type="InterPro" id="IPR036388">
    <property type="entry name" value="WH-like_DNA-bd_sf"/>
</dbReference>
<gene>
    <name evidence="8" type="ORF">GCM10011613_18480</name>
</gene>
<sequence>MTQHDSRFDAALLDAACKGDREAIIALLKVAQPDIRRYAKVSCKLQDVDDAVQESLWLVYNRIGTLRAVTSFAGWLFAIVRRECMRLMRKVFIKTDDISEFNDDPGLTYSHQLELRQDLSRAIQSLPEHYREVVLLRDIEELSVNDIALLLNLTREAVKARLHRARMMVREYLLD</sequence>
<dbReference type="RefSeq" id="WP_189417751.1">
    <property type="nucleotide sequence ID" value="NZ_BMYZ01000001.1"/>
</dbReference>
<dbReference type="InterPro" id="IPR039425">
    <property type="entry name" value="RNA_pol_sigma-70-like"/>
</dbReference>
<dbReference type="Pfam" id="PF04542">
    <property type="entry name" value="Sigma70_r2"/>
    <property type="match status" value="1"/>
</dbReference>
<dbReference type="NCBIfam" id="TIGR02937">
    <property type="entry name" value="sigma70-ECF"/>
    <property type="match status" value="1"/>
</dbReference>
<evidence type="ECO:0000259" key="6">
    <source>
        <dbReference type="Pfam" id="PF04542"/>
    </source>
</evidence>
<dbReference type="InterPro" id="IPR013249">
    <property type="entry name" value="RNA_pol_sigma70_r4_t2"/>
</dbReference>
<evidence type="ECO:0000313" key="9">
    <source>
        <dbReference type="Proteomes" id="UP000619761"/>
    </source>
</evidence>
<keyword evidence="3" id="KW-0731">Sigma factor</keyword>
<dbReference type="CDD" id="cd06171">
    <property type="entry name" value="Sigma70_r4"/>
    <property type="match status" value="1"/>
</dbReference>
<dbReference type="SUPFAM" id="SSF88659">
    <property type="entry name" value="Sigma3 and sigma4 domains of RNA polymerase sigma factors"/>
    <property type="match status" value="1"/>
</dbReference>
<protein>
    <submittedName>
        <fullName evidence="8">RNA polymerase sigma24 factor</fullName>
    </submittedName>
</protein>
<feature type="domain" description="RNA polymerase sigma factor 70 region 4 type 2" evidence="7">
    <location>
        <begin position="117"/>
        <end position="167"/>
    </location>
</feature>
<keyword evidence="5" id="KW-0812">Transmembrane</keyword>
<reference evidence="9" key="1">
    <citation type="journal article" date="2019" name="Int. J. Syst. Evol. Microbiol.">
        <title>The Global Catalogue of Microorganisms (GCM) 10K type strain sequencing project: providing services to taxonomists for standard genome sequencing and annotation.</title>
        <authorList>
            <consortium name="The Broad Institute Genomics Platform"/>
            <consortium name="The Broad Institute Genome Sequencing Center for Infectious Disease"/>
            <person name="Wu L."/>
            <person name="Ma J."/>
        </authorList>
    </citation>
    <scope>NUCLEOTIDE SEQUENCE [LARGE SCALE GENOMIC DNA]</scope>
    <source>
        <strain evidence="9">KCTC 32239</strain>
    </source>
</reference>
<evidence type="ECO:0000256" key="2">
    <source>
        <dbReference type="ARBA" id="ARBA00023015"/>
    </source>
</evidence>
<dbReference type="Gene3D" id="1.10.10.10">
    <property type="entry name" value="Winged helix-like DNA-binding domain superfamily/Winged helix DNA-binding domain"/>
    <property type="match status" value="1"/>
</dbReference>
<evidence type="ECO:0000313" key="8">
    <source>
        <dbReference type="EMBL" id="GGY73599.1"/>
    </source>
</evidence>
<dbReference type="Gene3D" id="1.10.1740.10">
    <property type="match status" value="1"/>
</dbReference>
<feature type="transmembrane region" description="Helical" evidence="5">
    <location>
        <begin position="59"/>
        <end position="80"/>
    </location>
</feature>
<dbReference type="Proteomes" id="UP000619761">
    <property type="component" value="Unassembled WGS sequence"/>
</dbReference>
<keyword evidence="5" id="KW-1133">Transmembrane helix</keyword>
<comment type="caution">
    <text evidence="8">The sequence shown here is derived from an EMBL/GenBank/DDBJ whole genome shotgun (WGS) entry which is preliminary data.</text>
</comment>
<dbReference type="PANTHER" id="PTHR43133:SF51">
    <property type="entry name" value="RNA POLYMERASE SIGMA FACTOR"/>
    <property type="match status" value="1"/>
</dbReference>
<dbReference type="SUPFAM" id="SSF88946">
    <property type="entry name" value="Sigma2 domain of RNA polymerase sigma factors"/>
    <property type="match status" value="1"/>
</dbReference>
<proteinExistence type="inferred from homology"/>
<evidence type="ECO:0000256" key="4">
    <source>
        <dbReference type="ARBA" id="ARBA00023163"/>
    </source>
</evidence>
<dbReference type="EMBL" id="BMYZ01000001">
    <property type="protein sequence ID" value="GGY73599.1"/>
    <property type="molecule type" value="Genomic_DNA"/>
</dbReference>
<dbReference type="Pfam" id="PF08281">
    <property type="entry name" value="Sigma70_r4_2"/>
    <property type="match status" value="1"/>
</dbReference>
<evidence type="ECO:0000256" key="1">
    <source>
        <dbReference type="ARBA" id="ARBA00010641"/>
    </source>
</evidence>
<dbReference type="InterPro" id="IPR014284">
    <property type="entry name" value="RNA_pol_sigma-70_dom"/>
</dbReference>
<evidence type="ECO:0000256" key="5">
    <source>
        <dbReference type="SAM" id="Phobius"/>
    </source>
</evidence>